<dbReference type="Proteomes" id="UP000289411">
    <property type="component" value="Unassembled WGS sequence"/>
</dbReference>
<comment type="caution">
    <text evidence="1">The sequence shown here is derived from an EMBL/GenBank/DDBJ whole genome shotgun (WGS) entry which is preliminary data.</text>
</comment>
<proteinExistence type="predicted"/>
<sequence length="60" mass="6469">MIRRSVLPTSAERSREAAIGMDAMVQVQALAIYLLAGFYRKVALQVSGEDVLVACMSAPL</sequence>
<keyword evidence="2" id="KW-1185">Reference proteome</keyword>
<reference evidence="1 2" key="2">
    <citation type="submission" date="2019-02" db="EMBL/GenBank/DDBJ databases">
        <title>'Lichenibacterium ramalinii' gen. nov. sp. nov., 'Lichenibacterium minor' gen. nov. sp. nov.</title>
        <authorList>
            <person name="Pankratov T."/>
        </authorList>
    </citation>
    <scope>NUCLEOTIDE SEQUENCE [LARGE SCALE GENOMIC DNA]</scope>
    <source>
        <strain evidence="1 2">RmlP001</strain>
    </source>
</reference>
<protein>
    <submittedName>
        <fullName evidence="1">Uncharacterized protein</fullName>
    </submittedName>
</protein>
<dbReference type="RefSeq" id="WP_165361341.1">
    <property type="nucleotide sequence ID" value="NZ_QYBC01000010.1"/>
</dbReference>
<evidence type="ECO:0000313" key="1">
    <source>
        <dbReference type="EMBL" id="RYB04447.1"/>
    </source>
</evidence>
<accession>A0A4Q2RCV1</accession>
<name>A0A4Q2RCV1_9HYPH</name>
<dbReference type="EMBL" id="QYBC01000010">
    <property type="protein sequence ID" value="RYB04447.1"/>
    <property type="molecule type" value="Genomic_DNA"/>
</dbReference>
<gene>
    <name evidence="1" type="ORF">D3272_13505</name>
</gene>
<reference evidence="1 2" key="1">
    <citation type="submission" date="2018-09" db="EMBL/GenBank/DDBJ databases">
        <authorList>
            <person name="Grouzdev D.S."/>
            <person name="Krutkina M.S."/>
        </authorList>
    </citation>
    <scope>NUCLEOTIDE SEQUENCE [LARGE SCALE GENOMIC DNA]</scope>
    <source>
        <strain evidence="1 2">RmlP001</strain>
    </source>
</reference>
<dbReference type="AlphaFoldDB" id="A0A4Q2RCV1"/>
<evidence type="ECO:0000313" key="2">
    <source>
        <dbReference type="Proteomes" id="UP000289411"/>
    </source>
</evidence>
<organism evidence="1 2">
    <name type="scientific">Lichenibacterium ramalinae</name>
    <dbReference type="NCBI Taxonomy" id="2316527"/>
    <lineage>
        <taxon>Bacteria</taxon>
        <taxon>Pseudomonadati</taxon>
        <taxon>Pseudomonadota</taxon>
        <taxon>Alphaproteobacteria</taxon>
        <taxon>Hyphomicrobiales</taxon>
        <taxon>Lichenihabitantaceae</taxon>
        <taxon>Lichenibacterium</taxon>
    </lineage>
</organism>